<keyword evidence="2" id="KW-1185">Reference proteome</keyword>
<accession>A0A7W6G7P0</accession>
<evidence type="ECO:0008006" key="3">
    <source>
        <dbReference type="Google" id="ProtNLM"/>
    </source>
</evidence>
<dbReference type="AlphaFoldDB" id="A0A7W6G7P0"/>
<dbReference type="SUPFAM" id="SSF81901">
    <property type="entry name" value="HCP-like"/>
    <property type="match status" value="1"/>
</dbReference>
<dbReference type="EMBL" id="JACIDX010000013">
    <property type="protein sequence ID" value="MBB3956380.1"/>
    <property type="molecule type" value="Genomic_DNA"/>
</dbReference>
<gene>
    <name evidence="1" type="ORF">GGR38_003343</name>
</gene>
<dbReference type="RefSeq" id="WP_246404801.1">
    <property type="nucleotide sequence ID" value="NZ_JACIDX010000013.1"/>
</dbReference>
<protein>
    <recommendedName>
        <fullName evidence="3">Sel1 repeat family protein</fullName>
    </recommendedName>
</protein>
<organism evidence="1 2">
    <name type="scientific">Novosphingobium sediminicola</name>
    <dbReference type="NCBI Taxonomy" id="563162"/>
    <lineage>
        <taxon>Bacteria</taxon>
        <taxon>Pseudomonadati</taxon>
        <taxon>Pseudomonadota</taxon>
        <taxon>Alphaproteobacteria</taxon>
        <taxon>Sphingomonadales</taxon>
        <taxon>Sphingomonadaceae</taxon>
        <taxon>Novosphingobium</taxon>
    </lineage>
</organism>
<sequence>MGNFDMGYNWTQSQDHLLGASDHKAAGHQGAGEITGLIANCLIAASQGCVDAYFDLGVAFSTGSHGAVCDLIEAHKWFNLAAVGGHDEAAYCRAEVSEEMTAREIAEAQRRARAWIAANTRRAA</sequence>
<dbReference type="Gene3D" id="1.25.40.10">
    <property type="entry name" value="Tetratricopeptide repeat domain"/>
    <property type="match status" value="1"/>
</dbReference>
<proteinExistence type="predicted"/>
<name>A0A7W6G7P0_9SPHN</name>
<dbReference type="InterPro" id="IPR011990">
    <property type="entry name" value="TPR-like_helical_dom_sf"/>
</dbReference>
<evidence type="ECO:0000313" key="1">
    <source>
        <dbReference type="EMBL" id="MBB3956380.1"/>
    </source>
</evidence>
<comment type="caution">
    <text evidence="1">The sequence shown here is derived from an EMBL/GenBank/DDBJ whole genome shotgun (WGS) entry which is preliminary data.</text>
</comment>
<reference evidence="1 2" key="1">
    <citation type="submission" date="2020-08" db="EMBL/GenBank/DDBJ databases">
        <title>Genomic Encyclopedia of Type Strains, Phase IV (KMG-IV): sequencing the most valuable type-strain genomes for metagenomic binning, comparative biology and taxonomic classification.</title>
        <authorList>
            <person name="Goeker M."/>
        </authorList>
    </citation>
    <scope>NUCLEOTIDE SEQUENCE [LARGE SCALE GENOMIC DNA]</scope>
    <source>
        <strain evidence="1 2">DSM 27057</strain>
    </source>
</reference>
<evidence type="ECO:0000313" key="2">
    <source>
        <dbReference type="Proteomes" id="UP000548867"/>
    </source>
</evidence>
<dbReference type="Proteomes" id="UP000548867">
    <property type="component" value="Unassembled WGS sequence"/>
</dbReference>